<dbReference type="Proteomes" id="UP001218638">
    <property type="component" value="Chromosome"/>
</dbReference>
<protein>
    <submittedName>
        <fullName evidence="2">Uncharacterized protein</fullName>
    </submittedName>
</protein>
<dbReference type="EMBL" id="CP119075">
    <property type="protein sequence ID" value="WED63636.1"/>
    <property type="molecule type" value="Genomic_DNA"/>
</dbReference>
<feature type="signal peptide" evidence="1">
    <location>
        <begin position="1"/>
        <end position="23"/>
    </location>
</feature>
<organism evidence="2 3">
    <name type="scientific">Synoicihabitans lomoniglobus</name>
    <dbReference type="NCBI Taxonomy" id="2909285"/>
    <lineage>
        <taxon>Bacteria</taxon>
        <taxon>Pseudomonadati</taxon>
        <taxon>Verrucomicrobiota</taxon>
        <taxon>Opitutia</taxon>
        <taxon>Opitutales</taxon>
        <taxon>Opitutaceae</taxon>
        <taxon>Synoicihabitans</taxon>
    </lineage>
</organism>
<evidence type="ECO:0000256" key="1">
    <source>
        <dbReference type="SAM" id="SignalP"/>
    </source>
</evidence>
<dbReference type="AlphaFoldDB" id="A0AAF0CMQ4"/>
<evidence type="ECO:0000313" key="2">
    <source>
        <dbReference type="EMBL" id="WED63636.1"/>
    </source>
</evidence>
<name>A0AAF0CMQ4_9BACT</name>
<dbReference type="KEGG" id="slom:PXH66_14965"/>
<sequence length="164" mass="18166">MSRCRRLFVTATIAATTALTSSAVDISGTYDDKGTQVRGSTPITASFHGLLAQEFDPELATLKFAGTARVQLLDHDGTLVVKIYSETNEQLWSSRWSAREGYSHEGELAVVRMKLGEAQDKRWVLVMQPVENGKLLEVKAYRVLPSYIGPRGEPVGTYLFNKLD</sequence>
<keyword evidence="1" id="KW-0732">Signal</keyword>
<gene>
    <name evidence="2" type="ORF">PXH66_14965</name>
</gene>
<proteinExistence type="predicted"/>
<feature type="chain" id="PRO_5042139307" evidence="1">
    <location>
        <begin position="24"/>
        <end position="164"/>
    </location>
</feature>
<dbReference type="RefSeq" id="WP_330929843.1">
    <property type="nucleotide sequence ID" value="NZ_CP119075.1"/>
</dbReference>
<evidence type="ECO:0000313" key="3">
    <source>
        <dbReference type="Proteomes" id="UP001218638"/>
    </source>
</evidence>
<keyword evidence="3" id="KW-1185">Reference proteome</keyword>
<reference evidence="2" key="1">
    <citation type="submission" date="2023-03" db="EMBL/GenBank/DDBJ databases">
        <title>Lomoglobus Profundus gen. nov., sp. nov., a novel member of the phylum Verrucomicrobia, isolated from deep-marine sediment of South China Sea.</title>
        <authorList>
            <person name="Ahmad T."/>
            <person name="Ishaq S.E."/>
            <person name="Wang F."/>
        </authorList>
    </citation>
    <scope>NUCLEOTIDE SEQUENCE</scope>
    <source>
        <strain evidence="2">LMO-M01</strain>
    </source>
</reference>
<accession>A0AAF0CMQ4</accession>